<name>A0ABS4QGS1_9NOCA</name>
<proteinExistence type="predicted"/>
<protein>
    <submittedName>
        <fullName evidence="1">Deazaflavin-dependent oxidoreductase (Nitroreductase family)</fullName>
    </submittedName>
</protein>
<sequence>MASATKAWRLRFDRFFHRKLANPITTRMSDQILLETLGRKSGKLRQTPVGGKIEDKHFWMVSNHGGQSDYVRNIEANPSVRVRVGGTWHNGIAHPLPEDDALARLKTLPRMNSAMVRALGTHLLTIRVDLTN</sequence>
<dbReference type="RefSeq" id="WP_209891685.1">
    <property type="nucleotide sequence ID" value="NZ_JAGGMR010000001.1"/>
</dbReference>
<reference evidence="1 2" key="1">
    <citation type="submission" date="2021-03" db="EMBL/GenBank/DDBJ databases">
        <title>Sequencing the genomes of 1000 actinobacteria strains.</title>
        <authorList>
            <person name="Klenk H.-P."/>
        </authorList>
    </citation>
    <scope>NUCLEOTIDE SEQUENCE [LARGE SCALE GENOMIC DNA]</scope>
    <source>
        <strain evidence="1 2">DSM 45516</strain>
    </source>
</reference>
<evidence type="ECO:0000313" key="2">
    <source>
        <dbReference type="Proteomes" id="UP001519325"/>
    </source>
</evidence>
<dbReference type="Gene3D" id="2.30.110.10">
    <property type="entry name" value="Electron Transport, Fmn-binding Protein, Chain A"/>
    <property type="match status" value="1"/>
</dbReference>
<dbReference type="EMBL" id="JAGGMR010000001">
    <property type="protein sequence ID" value="MBP2190889.1"/>
    <property type="molecule type" value="Genomic_DNA"/>
</dbReference>
<dbReference type="InterPro" id="IPR004378">
    <property type="entry name" value="F420H2_quin_Rdtase"/>
</dbReference>
<accession>A0ABS4QGS1</accession>
<dbReference type="NCBIfam" id="TIGR00026">
    <property type="entry name" value="hi_GC_TIGR00026"/>
    <property type="match status" value="1"/>
</dbReference>
<comment type="caution">
    <text evidence="1">The sequence shown here is derived from an EMBL/GenBank/DDBJ whole genome shotgun (WGS) entry which is preliminary data.</text>
</comment>
<evidence type="ECO:0000313" key="1">
    <source>
        <dbReference type="EMBL" id="MBP2190889.1"/>
    </source>
</evidence>
<dbReference type="SUPFAM" id="SSF50475">
    <property type="entry name" value="FMN-binding split barrel"/>
    <property type="match status" value="1"/>
</dbReference>
<gene>
    <name evidence="1" type="ORF">BJ987_003790</name>
</gene>
<dbReference type="InterPro" id="IPR012349">
    <property type="entry name" value="Split_barrel_FMN-bd"/>
</dbReference>
<dbReference type="Proteomes" id="UP001519325">
    <property type="component" value="Unassembled WGS sequence"/>
</dbReference>
<keyword evidence="2" id="KW-1185">Reference proteome</keyword>
<organism evidence="1 2">
    <name type="scientific">Nocardia goodfellowii</name>
    <dbReference type="NCBI Taxonomy" id="882446"/>
    <lineage>
        <taxon>Bacteria</taxon>
        <taxon>Bacillati</taxon>
        <taxon>Actinomycetota</taxon>
        <taxon>Actinomycetes</taxon>
        <taxon>Mycobacteriales</taxon>
        <taxon>Nocardiaceae</taxon>
        <taxon>Nocardia</taxon>
    </lineage>
</organism>
<dbReference type="Pfam" id="PF04075">
    <property type="entry name" value="F420H2_quin_red"/>
    <property type="match status" value="1"/>
</dbReference>